<feature type="region of interest" description="Disordered" evidence="1">
    <location>
        <begin position="1"/>
        <end position="27"/>
    </location>
</feature>
<dbReference type="Proteomes" id="UP000240883">
    <property type="component" value="Unassembled WGS sequence"/>
</dbReference>
<evidence type="ECO:0000313" key="2">
    <source>
        <dbReference type="EMBL" id="PSN62796.1"/>
    </source>
</evidence>
<gene>
    <name evidence="2" type="ORF">BS50DRAFT_129308</name>
</gene>
<dbReference type="EMBL" id="KZ678141">
    <property type="protein sequence ID" value="PSN62796.1"/>
    <property type="molecule type" value="Genomic_DNA"/>
</dbReference>
<sequence length="205" mass="22514">MGAETGSRRARRDGTNERTSWSAVASGLHGERARAVEVWMDGRTGNWNETPDDASLACWLGWMAGPSPPSWSVNTHLDLPLPCPATPASTHLFACAATRPHLKRNFAGPHPARPKNKNAPYRATALFCCARAMPRLTFYFEYTRPFASSFALGKLGWRRLLTLSCTVLRAHYLQPIHSTPARRSIWGAGGCPGSARYASHMLPPT</sequence>
<evidence type="ECO:0000313" key="3">
    <source>
        <dbReference type="Proteomes" id="UP000240883"/>
    </source>
</evidence>
<accession>A0A2T2NC24</accession>
<evidence type="ECO:0000256" key="1">
    <source>
        <dbReference type="SAM" id="MobiDB-lite"/>
    </source>
</evidence>
<keyword evidence="3" id="KW-1185">Reference proteome</keyword>
<name>A0A2T2NC24_CORCC</name>
<organism evidence="2 3">
    <name type="scientific">Corynespora cassiicola Philippines</name>
    <dbReference type="NCBI Taxonomy" id="1448308"/>
    <lineage>
        <taxon>Eukaryota</taxon>
        <taxon>Fungi</taxon>
        <taxon>Dikarya</taxon>
        <taxon>Ascomycota</taxon>
        <taxon>Pezizomycotina</taxon>
        <taxon>Dothideomycetes</taxon>
        <taxon>Pleosporomycetidae</taxon>
        <taxon>Pleosporales</taxon>
        <taxon>Corynesporascaceae</taxon>
        <taxon>Corynespora</taxon>
    </lineage>
</organism>
<dbReference type="AlphaFoldDB" id="A0A2T2NC24"/>
<reference evidence="2 3" key="1">
    <citation type="journal article" date="2018" name="Front. Microbiol.">
        <title>Genome-Wide Analysis of Corynespora cassiicola Leaf Fall Disease Putative Effectors.</title>
        <authorList>
            <person name="Lopez D."/>
            <person name="Ribeiro S."/>
            <person name="Label P."/>
            <person name="Fumanal B."/>
            <person name="Venisse J.S."/>
            <person name="Kohler A."/>
            <person name="de Oliveira R.R."/>
            <person name="Labutti K."/>
            <person name="Lipzen A."/>
            <person name="Lail K."/>
            <person name="Bauer D."/>
            <person name="Ohm R.A."/>
            <person name="Barry K.W."/>
            <person name="Spatafora J."/>
            <person name="Grigoriev I.V."/>
            <person name="Martin F.M."/>
            <person name="Pujade-Renaud V."/>
        </authorList>
    </citation>
    <scope>NUCLEOTIDE SEQUENCE [LARGE SCALE GENOMIC DNA]</scope>
    <source>
        <strain evidence="2 3">Philippines</strain>
    </source>
</reference>
<proteinExistence type="predicted"/>
<protein>
    <submittedName>
        <fullName evidence="2">Uncharacterized protein</fullName>
    </submittedName>
</protein>